<dbReference type="GO" id="GO:0004674">
    <property type="term" value="F:protein serine/threonine kinase activity"/>
    <property type="evidence" value="ECO:0007669"/>
    <property type="project" value="UniProtKB-KW"/>
</dbReference>
<dbReference type="AlphaFoldDB" id="A0A4Y3V8E5"/>
<dbReference type="Pfam" id="PF13581">
    <property type="entry name" value="HATPase_c_2"/>
    <property type="match status" value="1"/>
</dbReference>
<keyword evidence="1" id="KW-0808">Transferase</keyword>
<dbReference type="Gene3D" id="3.30.565.10">
    <property type="entry name" value="Histidine kinase-like ATPase, C-terminal domain"/>
    <property type="match status" value="1"/>
</dbReference>
<gene>
    <name evidence="3" type="ORF">SSP24_09020</name>
</gene>
<evidence type="ECO:0000256" key="1">
    <source>
        <dbReference type="ARBA" id="ARBA00022527"/>
    </source>
</evidence>
<name>A0A4Y3V8E5_9ACTN</name>
<dbReference type="InterPro" id="IPR003594">
    <property type="entry name" value="HATPase_dom"/>
</dbReference>
<dbReference type="SUPFAM" id="SSF55874">
    <property type="entry name" value="ATPase domain of HSP90 chaperone/DNA topoisomerase II/histidine kinase"/>
    <property type="match status" value="1"/>
</dbReference>
<protein>
    <recommendedName>
        <fullName evidence="2">Histidine kinase/HSP90-like ATPase domain-containing protein</fullName>
    </recommendedName>
</protein>
<reference evidence="3 4" key="1">
    <citation type="submission" date="2019-06" db="EMBL/GenBank/DDBJ databases">
        <title>Whole genome shotgun sequence of Streptomyces spinoverrucosus NBRC 14228.</title>
        <authorList>
            <person name="Hosoyama A."/>
            <person name="Uohara A."/>
            <person name="Ohji S."/>
            <person name="Ichikawa N."/>
        </authorList>
    </citation>
    <scope>NUCLEOTIDE SEQUENCE [LARGE SCALE GENOMIC DNA]</scope>
    <source>
        <strain evidence="3 4">NBRC 14228</strain>
    </source>
</reference>
<evidence type="ECO:0000259" key="2">
    <source>
        <dbReference type="Pfam" id="PF13581"/>
    </source>
</evidence>
<sequence>MSVIDTRCPSVSALSETDSVCEVQQSAVLTLPSQAMLVGAVRVFTAELLQRWRIGGEEQEAAVLILDEMATNAVQHGRSRMTLLLALEDDVLRISVADSGPRTRFEAPAVDPDEHGRGTGIVEYLADRVEIHPGSDGCLISAWLRVKPHSAGAGEPDPA</sequence>
<keyword evidence="1" id="KW-0418">Kinase</keyword>
<dbReference type="InterPro" id="IPR050267">
    <property type="entry name" value="Anti-sigma-factor_SerPK"/>
</dbReference>
<feature type="domain" description="Histidine kinase/HSP90-like ATPase" evidence="2">
    <location>
        <begin position="32"/>
        <end position="137"/>
    </location>
</feature>
<dbReference type="InterPro" id="IPR036890">
    <property type="entry name" value="HATPase_C_sf"/>
</dbReference>
<keyword evidence="1" id="KW-0723">Serine/threonine-protein kinase</keyword>
<evidence type="ECO:0000313" key="3">
    <source>
        <dbReference type="EMBL" id="GEC03247.1"/>
    </source>
</evidence>
<dbReference type="EMBL" id="BJND01000007">
    <property type="protein sequence ID" value="GEC03247.1"/>
    <property type="molecule type" value="Genomic_DNA"/>
</dbReference>
<dbReference type="PANTHER" id="PTHR35526">
    <property type="entry name" value="ANTI-SIGMA-F FACTOR RSBW-RELATED"/>
    <property type="match status" value="1"/>
</dbReference>
<dbReference type="Proteomes" id="UP000317881">
    <property type="component" value="Unassembled WGS sequence"/>
</dbReference>
<keyword evidence="4" id="KW-1185">Reference proteome</keyword>
<dbReference type="OrthoDB" id="4321117at2"/>
<dbReference type="CDD" id="cd16936">
    <property type="entry name" value="HATPase_RsbW-like"/>
    <property type="match status" value="1"/>
</dbReference>
<proteinExistence type="predicted"/>
<evidence type="ECO:0000313" key="4">
    <source>
        <dbReference type="Proteomes" id="UP000317881"/>
    </source>
</evidence>
<organism evidence="3 4">
    <name type="scientific">Streptomyces spinoverrucosus</name>
    <dbReference type="NCBI Taxonomy" id="284043"/>
    <lineage>
        <taxon>Bacteria</taxon>
        <taxon>Bacillati</taxon>
        <taxon>Actinomycetota</taxon>
        <taxon>Actinomycetes</taxon>
        <taxon>Kitasatosporales</taxon>
        <taxon>Streptomycetaceae</taxon>
        <taxon>Streptomyces</taxon>
    </lineage>
</organism>
<dbReference type="PANTHER" id="PTHR35526:SF3">
    <property type="entry name" value="ANTI-SIGMA-F FACTOR RSBW"/>
    <property type="match status" value="1"/>
</dbReference>
<accession>A0A4Y3V8E5</accession>
<comment type="caution">
    <text evidence="3">The sequence shown here is derived from an EMBL/GenBank/DDBJ whole genome shotgun (WGS) entry which is preliminary data.</text>
</comment>